<dbReference type="RefSeq" id="WP_245957810.1">
    <property type="nucleotide sequence ID" value="NZ_CP139960.1"/>
</dbReference>
<keyword evidence="3 5" id="KW-0067">ATP-binding</keyword>
<protein>
    <submittedName>
        <fullName evidence="5">ATP-binding protein</fullName>
    </submittedName>
</protein>
<evidence type="ECO:0000256" key="2">
    <source>
        <dbReference type="ARBA" id="ARBA00022741"/>
    </source>
</evidence>
<dbReference type="CDD" id="cd19481">
    <property type="entry name" value="RecA-like_protease"/>
    <property type="match status" value="1"/>
</dbReference>
<evidence type="ECO:0000256" key="1">
    <source>
        <dbReference type="ARBA" id="ARBA00006914"/>
    </source>
</evidence>
<evidence type="ECO:0000313" key="6">
    <source>
        <dbReference type="Proteomes" id="UP001325680"/>
    </source>
</evidence>
<keyword evidence="6" id="KW-1185">Reference proteome</keyword>
<dbReference type="InterPro" id="IPR050221">
    <property type="entry name" value="26S_Proteasome_ATPase"/>
</dbReference>
<accession>A0ABZ0W6S7</accession>
<proteinExistence type="inferred from homology"/>
<dbReference type="InterPro" id="IPR027417">
    <property type="entry name" value="P-loop_NTPase"/>
</dbReference>
<gene>
    <name evidence="5" type="ORF">U0035_02295</name>
</gene>
<dbReference type="InterPro" id="IPR003959">
    <property type="entry name" value="ATPase_AAA_core"/>
</dbReference>
<keyword evidence="2" id="KW-0547">Nucleotide-binding</keyword>
<reference evidence="5 6" key="1">
    <citation type="submission" date="2023-12" db="EMBL/GenBank/DDBJ databases">
        <title>Genome sequencing and assembly of bacterial species from a model synthetic community.</title>
        <authorList>
            <person name="Hogle S.L."/>
        </authorList>
    </citation>
    <scope>NUCLEOTIDE SEQUENCE [LARGE SCALE GENOMIC DNA]</scope>
    <source>
        <strain evidence="5 6">HAMBI_3031</strain>
    </source>
</reference>
<dbReference type="PANTHER" id="PTHR23073">
    <property type="entry name" value="26S PROTEASOME REGULATORY SUBUNIT"/>
    <property type="match status" value="1"/>
</dbReference>
<dbReference type="SUPFAM" id="SSF52540">
    <property type="entry name" value="P-loop containing nucleoside triphosphate hydrolases"/>
    <property type="match status" value="1"/>
</dbReference>
<organism evidence="5 6">
    <name type="scientific">Niabella yanshanensis</name>
    <dbReference type="NCBI Taxonomy" id="577386"/>
    <lineage>
        <taxon>Bacteria</taxon>
        <taxon>Pseudomonadati</taxon>
        <taxon>Bacteroidota</taxon>
        <taxon>Chitinophagia</taxon>
        <taxon>Chitinophagales</taxon>
        <taxon>Chitinophagaceae</taxon>
        <taxon>Niabella</taxon>
    </lineage>
</organism>
<comment type="similarity">
    <text evidence="1">Belongs to the AAA ATPase family.</text>
</comment>
<sequence length="244" mass="27797">MTVLLMNPFDLVISDKEQVDFDEIFMSGANRQQLLQLIKEHFYEAALREYGLTINNKLLLYGESGCGKTLTAKAMAKALGKALLVLNLSNIISARIGETSQHLKQVFDKASRERAVLFLDEFDQIGKARTSNDREVGEIRRLTNTLIQLIDYYPGNSLLIAATNHKAMIDHALLRRFQITISYDRPTNAELDHYYEQIIRGFPATLRSVNRVYGISYAEARDCVLTQVKNNLIRQLEKENKNAI</sequence>
<dbReference type="Proteomes" id="UP001325680">
    <property type="component" value="Chromosome"/>
</dbReference>
<dbReference type="Pfam" id="PF00004">
    <property type="entry name" value="AAA"/>
    <property type="match status" value="1"/>
</dbReference>
<feature type="domain" description="AAA+ ATPase" evidence="4">
    <location>
        <begin position="54"/>
        <end position="187"/>
    </location>
</feature>
<dbReference type="Gene3D" id="3.40.50.300">
    <property type="entry name" value="P-loop containing nucleotide triphosphate hydrolases"/>
    <property type="match status" value="1"/>
</dbReference>
<name>A0ABZ0W6S7_9BACT</name>
<dbReference type="SMART" id="SM00382">
    <property type="entry name" value="AAA"/>
    <property type="match status" value="1"/>
</dbReference>
<dbReference type="InterPro" id="IPR003593">
    <property type="entry name" value="AAA+_ATPase"/>
</dbReference>
<evidence type="ECO:0000259" key="4">
    <source>
        <dbReference type="SMART" id="SM00382"/>
    </source>
</evidence>
<evidence type="ECO:0000313" key="5">
    <source>
        <dbReference type="EMBL" id="WQD38975.1"/>
    </source>
</evidence>
<dbReference type="GO" id="GO:0005524">
    <property type="term" value="F:ATP binding"/>
    <property type="evidence" value="ECO:0007669"/>
    <property type="project" value="UniProtKB-KW"/>
</dbReference>
<dbReference type="EMBL" id="CP139960">
    <property type="protein sequence ID" value="WQD38975.1"/>
    <property type="molecule type" value="Genomic_DNA"/>
</dbReference>
<evidence type="ECO:0000256" key="3">
    <source>
        <dbReference type="ARBA" id="ARBA00022840"/>
    </source>
</evidence>